<dbReference type="RefSeq" id="XP_015246141.1">
    <property type="nucleotide sequence ID" value="XM_015390655.1"/>
</dbReference>
<evidence type="ECO:0000256" key="2">
    <source>
        <dbReference type="SAM" id="SignalP"/>
    </source>
</evidence>
<dbReference type="GeneID" id="107094808"/>
<feature type="domain" description="Chemokine interleukin-8-like" evidence="3">
    <location>
        <begin position="27"/>
        <end position="86"/>
    </location>
</feature>
<keyword evidence="5" id="KW-1185">Reference proteome</keyword>
<dbReference type="GO" id="GO:0008009">
    <property type="term" value="F:chemokine activity"/>
    <property type="evidence" value="ECO:0007669"/>
    <property type="project" value="InterPro"/>
</dbReference>
<dbReference type="AlphaFoldDB" id="A0A3Q2D7A2"/>
<dbReference type="InterPro" id="IPR001811">
    <property type="entry name" value="Chemokine_IL8-like_dom"/>
</dbReference>
<evidence type="ECO:0000313" key="5">
    <source>
        <dbReference type="Proteomes" id="UP000265020"/>
    </source>
</evidence>
<evidence type="ECO:0000256" key="1">
    <source>
        <dbReference type="ARBA" id="ARBA00022514"/>
    </source>
</evidence>
<dbReference type="CTD" id="563152"/>
<dbReference type="InterPro" id="IPR039809">
    <property type="entry name" value="Chemokine_b/g/d"/>
</dbReference>
<dbReference type="SMART" id="SM00199">
    <property type="entry name" value="SCY"/>
    <property type="match status" value="1"/>
</dbReference>
<dbReference type="InterPro" id="IPR036048">
    <property type="entry name" value="Interleukin_8-like_sf"/>
</dbReference>
<feature type="chain" id="PRO_5018528700" evidence="2">
    <location>
        <begin position="28"/>
        <end position="101"/>
    </location>
</feature>
<dbReference type="PANTHER" id="PTHR12015">
    <property type="entry name" value="SMALL INDUCIBLE CYTOKINE A"/>
    <property type="match status" value="1"/>
</dbReference>
<name>A0A3Q2D7A2_CYPVA</name>
<dbReference type="Pfam" id="PF00048">
    <property type="entry name" value="IL8"/>
    <property type="match status" value="1"/>
</dbReference>
<accession>A0A3Q2D7A2</accession>
<dbReference type="SUPFAM" id="SSF54117">
    <property type="entry name" value="Interleukin 8-like chemokines"/>
    <property type="match status" value="1"/>
</dbReference>
<dbReference type="PANTHER" id="PTHR12015:SF108">
    <property type="entry name" value="C-C MOTIF CHEMOKINE 20"/>
    <property type="match status" value="1"/>
</dbReference>
<evidence type="ECO:0000313" key="4">
    <source>
        <dbReference type="Ensembl" id="ENSCVAP00000014289.1"/>
    </source>
</evidence>
<reference evidence="4" key="1">
    <citation type="submission" date="2025-08" db="UniProtKB">
        <authorList>
            <consortium name="Ensembl"/>
        </authorList>
    </citation>
    <scope>IDENTIFICATION</scope>
</reference>
<feature type="signal peptide" evidence="2">
    <location>
        <begin position="1"/>
        <end position="27"/>
    </location>
</feature>
<evidence type="ECO:0000259" key="3">
    <source>
        <dbReference type="SMART" id="SM00199"/>
    </source>
</evidence>
<proteinExistence type="predicted"/>
<keyword evidence="1" id="KW-0202">Cytokine</keyword>
<sequence>MENRKACLFAALCSLLIVASFIDSSESASCCMKYFKRKLPCKAVKGYNIQTINGSCDINAIIFHLNGRFVCADPLKVWTKRARKCVDERRRKVERILGERD</sequence>
<keyword evidence="2" id="KW-0732">Signal</keyword>
<dbReference type="KEGG" id="cvg:107094808"/>
<dbReference type="GO" id="GO:0006955">
    <property type="term" value="P:immune response"/>
    <property type="evidence" value="ECO:0007669"/>
    <property type="project" value="InterPro"/>
</dbReference>
<dbReference type="Ensembl" id="ENSCVAT00000022082.1">
    <property type="protein sequence ID" value="ENSCVAP00000014289.1"/>
    <property type="gene ID" value="ENSCVAG00000016900.1"/>
</dbReference>
<protein>
    <submittedName>
        <fullName evidence="4">C-C motif chemokine 20-like</fullName>
    </submittedName>
</protein>
<dbReference type="STRING" id="28743.ENSCVAP00000014289"/>
<dbReference type="OrthoDB" id="8870994at2759"/>
<dbReference type="OMA" id="QNINNAC"/>
<dbReference type="GeneTree" id="ENSGT01030000234830"/>
<dbReference type="GO" id="GO:0005615">
    <property type="term" value="C:extracellular space"/>
    <property type="evidence" value="ECO:0007669"/>
    <property type="project" value="UniProtKB-KW"/>
</dbReference>
<reference evidence="4" key="2">
    <citation type="submission" date="2025-09" db="UniProtKB">
        <authorList>
            <consortium name="Ensembl"/>
        </authorList>
    </citation>
    <scope>IDENTIFICATION</scope>
</reference>
<dbReference type="Proteomes" id="UP000265020">
    <property type="component" value="Unassembled WGS sequence"/>
</dbReference>
<organism evidence="4 5">
    <name type="scientific">Cyprinodon variegatus</name>
    <name type="common">Sheepshead minnow</name>
    <dbReference type="NCBI Taxonomy" id="28743"/>
    <lineage>
        <taxon>Eukaryota</taxon>
        <taxon>Metazoa</taxon>
        <taxon>Chordata</taxon>
        <taxon>Craniata</taxon>
        <taxon>Vertebrata</taxon>
        <taxon>Euteleostomi</taxon>
        <taxon>Actinopterygii</taxon>
        <taxon>Neopterygii</taxon>
        <taxon>Teleostei</taxon>
        <taxon>Neoteleostei</taxon>
        <taxon>Acanthomorphata</taxon>
        <taxon>Ovalentaria</taxon>
        <taxon>Atherinomorphae</taxon>
        <taxon>Cyprinodontiformes</taxon>
        <taxon>Cyprinodontidae</taxon>
        <taxon>Cyprinodon</taxon>
    </lineage>
</organism>
<dbReference type="Gene3D" id="2.40.50.40">
    <property type="match status" value="1"/>
</dbReference>